<accession>A0A423XC38</accession>
<evidence type="ECO:0000256" key="2">
    <source>
        <dbReference type="ARBA" id="ARBA00022786"/>
    </source>
</evidence>
<dbReference type="InterPro" id="IPR036047">
    <property type="entry name" value="F-box-like_dom_sf"/>
</dbReference>
<comment type="caution">
    <text evidence="5">The sequence shown here is derived from an EMBL/GenBank/DDBJ whole genome shotgun (WGS) entry which is preliminary data.</text>
</comment>
<evidence type="ECO:0000313" key="6">
    <source>
        <dbReference type="Proteomes" id="UP000285146"/>
    </source>
</evidence>
<dbReference type="PANTHER" id="PTHR10706">
    <property type="entry name" value="F-BOX FAMILY PROTEIN"/>
    <property type="match status" value="1"/>
</dbReference>
<dbReference type="AlphaFoldDB" id="A0A423XC38"/>
<organism evidence="5 6">
    <name type="scientific">Cytospora leucostoma</name>
    <dbReference type="NCBI Taxonomy" id="1230097"/>
    <lineage>
        <taxon>Eukaryota</taxon>
        <taxon>Fungi</taxon>
        <taxon>Dikarya</taxon>
        <taxon>Ascomycota</taxon>
        <taxon>Pezizomycotina</taxon>
        <taxon>Sordariomycetes</taxon>
        <taxon>Sordariomycetidae</taxon>
        <taxon>Diaporthales</taxon>
        <taxon>Cytosporaceae</taxon>
        <taxon>Cytospora</taxon>
    </lineage>
</organism>
<dbReference type="UniPathway" id="UPA00143"/>
<feature type="compositionally biased region" description="Low complexity" evidence="3">
    <location>
        <begin position="256"/>
        <end position="267"/>
    </location>
</feature>
<dbReference type="PANTHER" id="PTHR10706:SF130">
    <property type="entry name" value="F-BOX ONLY PROTEIN 31"/>
    <property type="match status" value="1"/>
</dbReference>
<name>A0A423XC38_9PEZI</name>
<feature type="domain" description="F-box" evidence="4">
    <location>
        <begin position="77"/>
        <end position="123"/>
    </location>
</feature>
<dbReference type="EMBL" id="LKEB01000019">
    <property type="protein sequence ID" value="ROW13487.1"/>
    <property type="molecule type" value="Genomic_DNA"/>
</dbReference>
<proteinExistence type="predicted"/>
<comment type="pathway">
    <text evidence="1">Protein modification; protein ubiquitination.</text>
</comment>
<feature type="region of interest" description="Disordered" evidence="3">
    <location>
        <begin position="249"/>
        <end position="282"/>
    </location>
</feature>
<dbReference type="STRING" id="1230097.A0A423XC38"/>
<dbReference type="Gene3D" id="1.20.1280.50">
    <property type="match status" value="1"/>
</dbReference>
<evidence type="ECO:0000256" key="1">
    <source>
        <dbReference type="ARBA" id="ARBA00004906"/>
    </source>
</evidence>
<keyword evidence="2" id="KW-0833">Ubl conjugation pathway</keyword>
<dbReference type="Pfam" id="PF12014">
    <property type="entry name" value="Cyclin_D1_bind"/>
    <property type="match status" value="1"/>
</dbReference>
<dbReference type="SMART" id="SM00256">
    <property type="entry name" value="FBOX"/>
    <property type="match status" value="1"/>
</dbReference>
<dbReference type="GO" id="GO:0016567">
    <property type="term" value="P:protein ubiquitination"/>
    <property type="evidence" value="ECO:0007669"/>
    <property type="project" value="UniProtKB-UniPathway"/>
</dbReference>
<dbReference type="SUPFAM" id="SSF81383">
    <property type="entry name" value="F-box domain"/>
    <property type="match status" value="1"/>
</dbReference>
<dbReference type="OrthoDB" id="722566at2759"/>
<dbReference type="InterPro" id="IPR045048">
    <property type="entry name" value="FBXO31/39"/>
</dbReference>
<dbReference type="PROSITE" id="PS50181">
    <property type="entry name" value="FBOX"/>
    <property type="match status" value="1"/>
</dbReference>
<dbReference type="Proteomes" id="UP000285146">
    <property type="component" value="Unassembled WGS sequence"/>
</dbReference>
<evidence type="ECO:0000313" key="5">
    <source>
        <dbReference type="EMBL" id="ROW13487.1"/>
    </source>
</evidence>
<protein>
    <recommendedName>
        <fullName evidence="4">F-box domain-containing protein</fullName>
    </recommendedName>
</protein>
<keyword evidence="6" id="KW-1185">Reference proteome</keyword>
<gene>
    <name evidence="5" type="ORF">VPNG_04361</name>
</gene>
<evidence type="ECO:0000259" key="4">
    <source>
        <dbReference type="PROSITE" id="PS50181"/>
    </source>
</evidence>
<dbReference type="InterPro" id="IPR001810">
    <property type="entry name" value="F-box_dom"/>
</dbReference>
<dbReference type="Pfam" id="PF12937">
    <property type="entry name" value="F-box-like"/>
    <property type="match status" value="1"/>
</dbReference>
<reference evidence="5 6" key="1">
    <citation type="submission" date="2015-09" db="EMBL/GenBank/DDBJ databases">
        <title>Host preference determinants of Valsa canker pathogens revealed by comparative genomics.</title>
        <authorList>
            <person name="Yin Z."/>
            <person name="Huang L."/>
        </authorList>
    </citation>
    <scope>NUCLEOTIDE SEQUENCE [LARGE SCALE GENOMIC DNA]</scope>
    <source>
        <strain evidence="5 6">SXYLt</strain>
    </source>
</reference>
<dbReference type="InParanoid" id="A0A423XC38"/>
<sequence>MPPGDGKEDIFREELNPDAVGLLLLAAARVAGRKPALRHMYFWLDPPVGPDGQLNVWYWANRGGPSVGSGAHQKSTSITLVDLPTELIDHILSYLGPLDLVPVSLANHVLHSHATADHLWQNIIQSNVPGVKITTSYPCVSFRELYIAHDPRWFLTRYKVWFSDRDLTGKLVIVRYDQRRGVIEGYQLLANTRFEKSNNRTHTLGDQEVGIQDFKPELKLHLDKPVLQLRADSLENAIRATASRASDPLAKDFASTTPGTTRFTTGPAASQGSPVHPGSFAAEMPMPLDDRLTNTMFNNFVLARALPELLIRERSLLPFPYGNIWPPPAIPASERVSAAHFMREVGELIPAEDRPTARSEISEKAFRIRSWIEMRPAGLRGASLGWMFPTVSGDSTDWSFGSNLASVNSIPAQGSRPWLPSYIPSVHPSMSAHIAGQVTTYSTLDPELYAPTADQPWRGIWVGDYSGHGCEFLLITQTHPTPFDEATFDATRLEDESDSDFYKRKTDARKYRGRLEAIKLTGDPNVPRGECTFVAHDLGDHGYITTLEEQPFRGARVVESNMHIAEDGFEDDMYIDSQLLLISEDRLAQYWVSEGHIAFFERVDIDKFLVPK</sequence>
<evidence type="ECO:0000256" key="3">
    <source>
        <dbReference type="SAM" id="MobiDB-lite"/>
    </source>
</evidence>